<feature type="transmembrane region" description="Helical" evidence="2">
    <location>
        <begin position="12"/>
        <end position="34"/>
    </location>
</feature>
<accession>A0A8J4QT16</accession>
<feature type="transmembrane region" description="Helical" evidence="2">
    <location>
        <begin position="281"/>
        <end position="303"/>
    </location>
</feature>
<evidence type="ECO:0000256" key="2">
    <source>
        <dbReference type="SAM" id="Phobius"/>
    </source>
</evidence>
<evidence type="ECO:0000313" key="4">
    <source>
        <dbReference type="Proteomes" id="UP000737018"/>
    </source>
</evidence>
<proteinExistence type="predicted"/>
<evidence type="ECO:0000313" key="3">
    <source>
        <dbReference type="EMBL" id="KAF3957547.1"/>
    </source>
</evidence>
<gene>
    <name evidence="3" type="ORF">CMV_017449</name>
</gene>
<dbReference type="Proteomes" id="UP000737018">
    <property type="component" value="Unassembled WGS sequence"/>
</dbReference>
<keyword evidence="4" id="KW-1185">Reference proteome</keyword>
<keyword evidence="2" id="KW-0812">Transmembrane</keyword>
<name>A0A8J4QT16_9ROSI</name>
<evidence type="ECO:0008006" key="5">
    <source>
        <dbReference type="Google" id="ProtNLM"/>
    </source>
</evidence>
<dbReference type="PANTHER" id="PTHR36073:SF1">
    <property type="entry name" value="OS01G0962100 PROTEIN"/>
    <property type="match status" value="1"/>
</dbReference>
<reference evidence="3" key="1">
    <citation type="submission" date="2020-03" db="EMBL/GenBank/DDBJ databases">
        <title>Castanea mollissima Vanexum genome sequencing.</title>
        <authorList>
            <person name="Staton M."/>
        </authorList>
    </citation>
    <scope>NUCLEOTIDE SEQUENCE</scope>
    <source>
        <tissue evidence="3">Leaf</tissue>
    </source>
</reference>
<evidence type="ECO:0000256" key="1">
    <source>
        <dbReference type="SAM" id="Coils"/>
    </source>
</evidence>
<dbReference type="AlphaFoldDB" id="A0A8J4QT16"/>
<keyword evidence="2" id="KW-0472">Membrane</keyword>
<sequence>MTDLMTLFSELMTTIVILATRPFSLFKLACLFGMKTVIIIIRTWIELVRAAICFHLNLFWRITRMTVALISLPVRILNALQSERQLELYLHDMQIDLENLLWDNKKLQEHLQTANKERKMMELILAELEEEHDKAIAKIERLEGEFQHLKNENLWQKEIQGKGYWSIRSPDDKGNGQNTSVSDNYGIPYGISSLKSSYNASGIFLQDLTMPKDAWGDESKRKTDIINFLKSRSKSSEIIARHSDANEVLDQCREVALSQSLFSAVLSLLVGMIVWEAEDPCMPLVVALFTVVGMSLKSVVQFFFTIKNKPASDAVALLSFNLFILGMLTYPALPRVATLLAPLALRFVDQTVSWFWSLIPTA</sequence>
<dbReference type="OrthoDB" id="1937632at2759"/>
<dbReference type="PANTHER" id="PTHR36073">
    <property type="match status" value="1"/>
</dbReference>
<protein>
    <recommendedName>
        <fullName evidence="5">Coiled-coil protein</fullName>
    </recommendedName>
</protein>
<comment type="caution">
    <text evidence="3">The sequence shown here is derived from an EMBL/GenBank/DDBJ whole genome shotgun (WGS) entry which is preliminary data.</text>
</comment>
<feature type="transmembrane region" description="Helical" evidence="2">
    <location>
        <begin position="255"/>
        <end position="275"/>
    </location>
</feature>
<organism evidence="3 4">
    <name type="scientific">Castanea mollissima</name>
    <name type="common">Chinese chestnut</name>
    <dbReference type="NCBI Taxonomy" id="60419"/>
    <lineage>
        <taxon>Eukaryota</taxon>
        <taxon>Viridiplantae</taxon>
        <taxon>Streptophyta</taxon>
        <taxon>Embryophyta</taxon>
        <taxon>Tracheophyta</taxon>
        <taxon>Spermatophyta</taxon>
        <taxon>Magnoliopsida</taxon>
        <taxon>eudicotyledons</taxon>
        <taxon>Gunneridae</taxon>
        <taxon>Pentapetalae</taxon>
        <taxon>rosids</taxon>
        <taxon>fabids</taxon>
        <taxon>Fagales</taxon>
        <taxon>Fagaceae</taxon>
        <taxon>Castanea</taxon>
    </lineage>
</organism>
<feature type="coiled-coil region" evidence="1">
    <location>
        <begin position="97"/>
        <end position="152"/>
    </location>
</feature>
<keyword evidence="2" id="KW-1133">Transmembrane helix</keyword>
<dbReference type="EMBL" id="JRKL02002792">
    <property type="protein sequence ID" value="KAF3957547.1"/>
    <property type="molecule type" value="Genomic_DNA"/>
</dbReference>
<keyword evidence="1" id="KW-0175">Coiled coil</keyword>
<feature type="transmembrane region" description="Helical" evidence="2">
    <location>
        <begin position="315"/>
        <end position="333"/>
    </location>
</feature>